<evidence type="ECO:0000259" key="4">
    <source>
        <dbReference type="Pfam" id="PF00441"/>
    </source>
</evidence>
<dbReference type="EMBL" id="CP002085">
    <property type="protein sequence ID" value="ADK83877.1"/>
    <property type="molecule type" value="Genomic_DNA"/>
</dbReference>
<dbReference type="Proteomes" id="UP000009047">
    <property type="component" value="Chromosome"/>
</dbReference>
<organism evidence="5 6">
    <name type="scientific">Desulfarculus baarsii (strain ATCC 33931 / DSM 2075 / LMG 7858 / VKM B-1802 / 2st14)</name>
    <dbReference type="NCBI Taxonomy" id="644282"/>
    <lineage>
        <taxon>Bacteria</taxon>
        <taxon>Pseudomonadati</taxon>
        <taxon>Thermodesulfobacteriota</taxon>
        <taxon>Desulfarculia</taxon>
        <taxon>Desulfarculales</taxon>
        <taxon>Desulfarculaceae</taxon>
        <taxon>Desulfarculus</taxon>
    </lineage>
</organism>
<dbReference type="KEGG" id="dbr:Deba_0505"/>
<comment type="similarity">
    <text evidence="1">Belongs to the acyl-CoA dehydrogenase family.</text>
</comment>
<evidence type="ECO:0000256" key="3">
    <source>
        <dbReference type="ARBA" id="ARBA00022827"/>
    </source>
</evidence>
<dbReference type="InterPro" id="IPR036250">
    <property type="entry name" value="AcylCo_DH-like_C"/>
</dbReference>
<feature type="domain" description="Acyl-CoA dehydrogenase/oxidase C-terminal" evidence="4">
    <location>
        <begin position="287"/>
        <end position="456"/>
    </location>
</feature>
<dbReference type="OrthoDB" id="9771038at2"/>
<dbReference type="SUPFAM" id="SSF47203">
    <property type="entry name" value="Acyl-CoA dehydrogenase C-terminal domain-like"/>
    <property type="match status" value="1"/>
</dbReference>
<dbReference type="AlphaFoldDB" id="E1QE91"/>
<dbReference type="eggNOG" id="COG1960">
    <property type="taxonomic scope" value="Bacteria"/>
</dbReference>
<dbReference type="InterPro" id="IPR052904">
    <property type="entry name" value="Acyl-CoA_dehydrogenase-like"/>
</dbReference>
<dbReference type="RefSeq" id="WP_013257332.1">
    <property type="nucleotide sequence ID" value="NC_014365.1"/>
</dbReference>
<evidence type="ECO:0000313" key="5">
    <source>
        <dbReference type="EMBL" id="ADK83877.1"/>
    </source>
</evidence>
<keyword evidence="3" id="KW-0274">FAD</keyword>
<dbReference type="SUPFAM" id="SSF56645">
    <property type="entry name" value="Acyl-CoA dehydrogenase NM domain-like"/>
    <property type="match status" value="1"/>
</dbReference>
<gene>
    <name evidence="5" type="ordered locus">Deba_0505</name>
</gene>
<dbReference type="PANTHER" id="PTHR42707:SF2">
    <property type="entry name" value="ACD11 DEHYDROGENASE"/>
    <property type="match status" value="1"/>
</dbReference>
<dbReference type="Gene3D" id="1.20.140.10">
    <property type="entry name" value="Butyryl-CoA Dehydrogenase, subunit A, domain 3"/>
    <property type="match status" value="1"/>
</dbReference>
<dbReference type="HOGENOM" id="CLU_016513_3_0_7"/>
<evidence type="ECO:0000256" key="1">
    <source>
        <dbReference type="ARBA" id="ARBA00009347"/>
    </source>
</evidence>
<dbReference type="InterPro" id="IPR009075">
    <property type="entry name" value="AcylCo_DH/oxidase_C"/>
</dbReference>
<dbReference type="PANTHER" id="PTHR42707">
    <property type="entry name" value="ACYL-COA DEHYDROGENASE"/>
    <property type="match status" value="1"/>
</dbReference>
<dbReference type="GO" id="GO:0003995">
    <property type="term" value="F:acyl-CoA dehydrogenase activity"/>
    <property type="evidence" value="ECO:0007669"/>
    <property type="project" value="TreeGrafter"/>
</dbReference>
<sequence>MSLPDRANPYNFDEIIGQIQGFNYYADDPFLQKALERHAGAEFPALDQALRRFDPLVSQRWRKMADEIARPDVLPVLQNYDAHNRRIDRLVRPETTKILEREIFGQGLFAAATPPWLGMVKRYLLHQNGEFGVMCPIACTEGLVALADQFPEGRHPAVQRILDHCKEGFDGDFGVGAQFMSEIQGGSDIPANLLEAVPAGDHYLLHGSKFFCSAMQADYAVVTAKVSGGEKPGAFIVPAWLPGDKEREKRNACRINRIKWKMGTAELPTAEVEYDGAVAYAVGPTDRGVANAVGVVLTLSRLTVGFSSAAAMVRAAREAGLYSQFRDVFGQKICQTPLAAHQLRGMINTSRRTTAAAFKVFGLFVSLGRRLQGGLDSNEPLAMRRKRFLLRELIIIQKLVTAFEAPEVIRQAMSIFGGHGVIEDFVSLPRLYRDAAVNELWEGPRNVLLMQALRDLLRVQGWYPAADFVADMLAGAQPARVAELAAELAGFMADPPAVEATAQSMARAAQWERLVEELFHAYQDQALAEIGPAPIVSRELISFPAIWD</sequence>
<evidence type="ECO:0000256" key="2">
    <source>
        <dbReference type="ARBA" id="ARBA00022630"/>
    </source>
</evidence>
<dbReference type="InterPro" id="IPR009100">
    <property type="entry name" value="AcylCoA_DH/oxidase_NM_dom_sf"/>
</dbReference>
<keyword evidence="2" id="KW-0285">Flavoprotein</keyword>
<keyword evidence="6" id="KW-1185">Reference proteome</keyword>
<proteinExistence type="inferred from homology"/>
<accession>E1QE91</accession>
<evidence type="ECO:0000313" key="6">
    <source>
        <dbReference type="Proteomes" id="UP000009047"/>
    </source>
</evidence>
<dbReference type="Pfam" id="PF00441">
    <property type="entry name" value="Acyl-CoA_dh_1"/>
    <property type="match status" value="1"/>
</dbReference>
<dbReference type="STRING" id="644282.Deba_0505"/>
<reference evidence="5 6" key="1">
    <citation type="journal article" date="2010" name="Stand. Genomic Sci.">
        <title>Complete genome sequence of Desulfarculus baarsii type strain (2st14).</title>
        <authorList>
            <person name="Sun H."/>
            <person name="Spring S."/>
            <person name="Lapidus A."/>
            <person name="Davenport K."/>
            <person name="Del Rio T.G."/>
            <person name="Tice H."/>
            <person name="Nolan M."/>
            <person name="Copeland A."/>
            <person name="Cheng J.F."/>
            <person name="Lucas S."/>
            <person name="Tapia R."/>
            <person name="Goodwin L."/>
            <person name="Pitluck S."/>
            <person name="Ivanova N."/>
            <person name="Pagani I."/>
            <person name="Mavromatis K."/>
            <person name="Ovchinnikova G."/>
            <person name="Pati A."/>
            <person name="Chen A."/>
            <person name="Palaniappan K."/>
            <person name="Hauser L."/>
            <person name="Chang Y.J."/>
            <person name="Jeffries C.D."/>
            <person name="Detter J.C."/>
            <person name="Han C."/>
            <person name="Rohde M."/>
            <person name="Brambilla E."/>
            <person name="Goker M."/>
            <person name="Woyke T."/>
            <person name="Bristow J."/>
            <person name="Eisen J.A."/>
            <person name="Markowitz V."/>
            <person name="Hugenholtz P."/>
            <person name="Kyrpides N.C."/>
            <person name="Klenk H.P."/>
            <person name="Land M."/>
        </authorList>
    </citation>
    <scope>NUCLEOTIDE SEQUENCE [LARGE SCALE GENOMIC DNA]</scope>
    <source>
        <strain evidence="6">ATCC 33931 / DSM 2075 / LMG 7858 / VKM B-1802 / 2st14</strain>
    </source>
</reference>
<dbReference type="Gene3D" id="2.40.110.20">
    <property type="match status" value="1"/>
</dbReference>
<name>E1QE91_DESB2</name>
<protein>
    <submittedName>
        <fullName evidence="5">Acyl-CoA dehydrogenase domain protein</fullName>
    </submittedName>
</protein>